<dbReference type="EMBL" id="BART01001627">
    <property type="protein sequence ID" value="GAG71791.1"/>
    <property type="molecule type" value="Genomic_DNA"/>
</dbReference>
<reference evidence="1" key="1">
    <citation type="journal article" date="2014" name="Front. Microbiol.">
        <title>High frequency of phylogenetically diverse reductive dehalogenase-homologous genes in deep subseafloor sedimentary metagenomes.</title>
        <authorList>
            <person name="Kawai M."/>
            <person name="Futagami T."/>
            <person name="Toyoda A."/>
            <person name="Takaki Y."/>
            <person name="Nishi S."/>
            <person name="Hori S."/>
            <person name="Arai W."/>
            <person name="Tsubouchi T."/>
            <person name="Morono Y."/>
            <person name="Uchiyama I."/>
            <person name="Ito T."/>
            <person name="Fujiyama A."/>
            <person name="Inagaki F."/>
            <person name="Takami H."/>
        </authorList>
    </citation>
    <scope>NUCLEOTIDE SEQUENCE</scope>
    <source>
        <strain evidence="1">Expedition CK06-06</strain>
    </source>
</reference>
<feature type="non-terminal residue" evidence="1">
    <location>
        <position position="39"/>
    </location>
</feature>
<evidence type="ECO:0000313" key="1">
    <source>
        <dbReference type="EMBL" id="GAG71791.1"/>
    </source>
</evidence>
<name>X1BIB3_9ZZZZ</name>
<organism evidence="1">
    <name type="scientific">marine sediment metagenome</name>
    <dbReference type="NCBI Taxonomy" id="412755"/>
    <lineage>
        <taxon>unclassified sequences</taxon>
        <taxon>metagenomes</taxon>
        <taxon>ecological metagenomes</taxon>
    </lineage>
</organism>
<comment type="caution">
    <text evidence="1">The sequence shown here is derived from an EMBL/GenBank/DDBJ whole genome shotgun (WGS) entry which is preliminary data.</text>
</comment>
<protein>
    <recommendedName>
        <fullName evidence="2">Universal stress protein</fullName>
    </recommendedName>
</protein>
<proteinExistence type="predicted"/>
<gene>
    <name evidence="1" type="ORF">S01H4_05564</name>
</gene>
<dbReference type="AlphaFoldDB" id="X1BIB3"/>
<sequence>MKKALIAIGDFESGKNLISQILDFFFDWVTEIHLLYVID</sequence>
<accession>X1BIB3</accession>
<evidence type="ECO:0008006" key="2">
    <source>
        <dbReference type="Google" id="ProtNLM"/>
    </source>
</evidence>